<name>A0ABR1HYV8_9HYPO</name>
<accession>A0ABR1HYV8</accession>
<keyword evidence="2" id="KW-0732">Signal</keyword>
<feature type="compositionally biased region" description="Low complexity" evidence="1">
    <location>
        <begin position="56"/>
        <end position="74"/>
    </location>
</feature>
<feature type="region of interest" description="Disordered" evidence="1">
    <location>
        <begin position="1133"/>
        <end position="1189"/>
    </location>
</feature>
<organism evidence="3 4">
    <name type="scientific">Neonectria magnoliae</name>
    <dbReference type="NCBI Taxonomy" id="2732573"/>
    <lineage>
        <taxon>Eukaryota</taxon>
        <taxon>Fungi</taxon>
        <taxon>Dikarya</taxon>
        <taxon>Ascomycota</taxon>
        <taxon>Pezizomycotina</taxon>
        <taxon>Sordariomycetes</taxon>
        <taxon>Hypocreomycetidae</taxon>
        <taxon>Hypocreales</taxon>
        <taxon>Nectriaceae</taxon>
        <taxon>Neonectria</taxon>
    </lineage>
</organism>
<feature type="compositionally biased region" description="Polar residues" evidence="1">
    <location>
        <begin position="27"/>
        <end position="55"/>
    </location>
</feature>
<dbReference type="EMBL" id="JAZAVK010000076">
    <property type="protein sequence ID" value="KAK7425776.1"/>
    <property type="molecule type" value="Genomic_DNA"/>
</dbReference>
<comment type="caution">
    <text evidence="3">The sequence shown here is derived from an EMBL/GenBank/DDBJ whole genome shotgun (WGS) entry which is preliminary data.</text>
</comment>
<feature type="compositionally biased region" description="Polar residues" evidence="1">
    <location>
        <begin position="133"/>
        <end position="155"/>
    </location>
</feature>
<feature type="compositionally biased region" description="Low complexity" evidence="1">
    <location>
        <begin position="120"/>
        <end position="132"/>
    </location>
</feature>
<keyword evidence="4" id="KW-1185">Reference proteome</keyword>
<feature type="compositionally biased region" description="Polar residues" evidence="1">
    <location>
        <begin position="75"/>
        <end position="119"/>
    </location>
</feature>
<feature type="compositionally biased region" description="Acidic residues" evidence="1">
    <location>
        <begin position="738"/>
        <end position="753"/>
    </location>
</feature>
<dbReference type="Proteomes" id="UP001498421">
    <property type="component" value="Unassembled WGS sequence"/>
</dbReference>
<feature type="region of interest" description="Disordered" evidence="1">
    <location>
        <begin position="18"/>
        <end position="565"/>
    </location>
</feature>
<protein>
    <submittedName>
        <fullName evidence="3">Uncharacterized protein</fullName>
    </submittedName>
</protein>
<feature type="compositionally biased region" description="Low complexity" evidence="1">
    <location>
        <begin position="161"/>
        <end position="175"/>
    </location>
</feature>
<sequence length="1318" mass="135926">MKHFLLLSLWGTTALSSKCRPDHPSSGLPQSSGQYGTSGLDSTATSSTVAGNTGYQPPVVSSIVSDSQSDVPSDTTWLPGTTAGSQSYSTYSVSNTTWLPGSTPGPQSYSTTWLPGNTPSSQPGSSASESYSDTTTWLPENTPSSQGDSTASVPTSAAMPGTETLSTGSQSGSTGNPDATTNTASTGLPDTTGATDTTGGTDTGLPGTTDGTDTSVMTGTAGTDSTGLPNTGTETPGTGTTTTGTETAGTGTGTETIPTGIETAGTDTEATETGTEVTGTETHPAGTETTGTETTTGTEATGTGIEANPTGTETAGTETIGTGTGTEATATGTGTNATGTGTETTGTETLGTGTETVGTDTTAVGTDTTATGTEATGIDTTGIETTATGTENTATGTGTETIPTGTETTAPGTATTGTETTAIDTTVTGTETTAAGTETTGTGTTGADTTATDSTAAGTETTGTGTTSTETSGVETTGTETTGVDTTAADTTATDTTAVETTNTDTTANPESTTSNSVPSQTTGDDATITTAPATTTTTAGPYITSTVTEPPVGWAPTTVSDHPEWTTNTWITTTSEGSSDPTIVPVLIGCPACGGGGSGIILFGFPKFINTLFNFPGLPKFSFPCIPPGCDSPPDTHEDGDDDPDNSSTKDDETETSETESSTCTEEVTASDCLVACTTYTGSADATLTPECTTTCTRTQTGCSVTGTTSTTSAEACSATGDGACLNCAEERGLVENPDDSDNPTDPDDSGEIETGSLRKRGKAAKLKTLGTDSSICTLNKNVAYPEYPGGEKTLNSEPLGAPLSNIKRWFIMTRDAQCIPSIHQVSAAGYHVMPTSGRPQLEVATIDHAYEKSWLKDFFNEILDNSQPSVRGVSTGSQAKINCNDLSYYTDDAASVNGPNQLADVFRSYPSNSKYLDDFIGMDDYVNGQSKGVVATPSMVTSGTTGRLQNRDVGTTTTWKDAEDWIEYKLQWLERIAIGIEMMQNTDAIDMMKRQNQRIYSRLKNIDTNAINCKSDAAVTNNVWSFADRYQSFMMDRFSGTAPQSINKAATDASVLLLNRLQLDLANANPGTSTADQTKLANFKARYNRLNSVTYALSITWDWTYTTTRDVDDDGEGASCARPTLSTFSTSIISTSQAEESTTSAEPTISEQPTTSEVPTTSEEPEPPTTTSEPPPVTTETEDPIPTTPLERQEIICHDEADFPGHADISGGSQDEFSTDFSGLSGPNGDDNLYDGAGSVELSKEDKHGVSYSYSVHWIDGCVTTKDTQDFRFPLGNGGQITAYLVVREAYTKCNNGGVGGTNQVGCLLYDFTGGR</sequence>
<feature type="compositionally biased region" description="Polar residues" evidence="1">
    <location>
        <begin position="1213"/>
        <end position="1224"/>
    </location>
</feature>
<feature type="compositionally biased region" description="Polar residues" evidence="1">
    <location>
        <begin position="176"/>
        <end position="185"/>
    </location>
</feature>
<feature type="compositionally biased region" description="Low complexity" evidence="1">
    <location>
        <begin position="231"/>
        <end position="514"/>
    </location>
</feature>
<evidence type="ECO:0000256" key="1">
    <source>
        <dbReference type="SAM" id="MobiDB-lite"/>
    </source>
</evidence>
<feature type="region of interest" description="Disordered" evidence="1">
    <location>
        <begin position="736"/>
        <end position="761"/>
    </location>
</feature>
<feature type="compositionally biased region" description="Polar residues" evidence="1">
    <location>
        <begin position="215"/>
        <end position="230"/>
    </location>
</feature>
<gene>
    <name evidence="3" type="ORF">QQZ08_007752</name>
</gene>
<feature type="region of interest" description="Disordered" evidence="1">
    <location>
        <begin position="630"/>
        <end position="664"/>
    </location>
</feature>
<feature type="compositionally biased region" description="Low complexity" evidence="1">
    <location>
        <begin position="1133"/>
        <end position="1164"/>
    </location>
</feature>
<feature type="signal peptide" evidence="2">
    <location>
        <begin position="1"/>
        <end position="16"/>
    </location>
</feature>
<feature type="region of interest" description="Disordered" evidence="1">
    <location>
        <begin position="1204"/>
        <end position="1234"/>
    </location>
</feature>
<feature type="chain" id="PRO_5046931734" evidence="2">
    <location>
        <begin position="17"/>
        <end position="1318"/>
    </location>
</feature>
<evidence type="ECO:0000313" key="3">
    <source>
        <dbReference type="EMBL" id="KAK7425776.1"/>
    </source>
</evidence>
<evidence type="ECO:0000256" key="2">
    <source>
        <dbReference type="SAM" id="SignalP"/>
    </source>
</evidence>
<evidence type="ECO:0000313" key="4">
    <source>
        <dbReference type="Proteomes" id="UP001498421"/>
    </source>
</evidence>
<proteinExistence type="predicted"/>
<feature type="compositionally biased region" description="Low complexity" evidence="1">
    <location>
        <begin position="186"/>
        <end position="214"/>
    </location>
</feature>
<reference evidence="3 4" key="1">
    <citation type="journal article" date="2025" name="Microbiol. Resour. Announc.">
        <title>Draft genome sequences for Neonectria magnoliae and Neonectria punicea, canker pathogens of Liriodendron tulipifera and Acer saccharum in West Virginia.</title>
        <authorList>
            <person name="Petronek H.M."/>
            <person name="Kasson M.T."/>
            <person name="Metheny A.M."/>
            <person name="Stauder C.M."/>
            <person name="Lovett B."/>
            <person name="Lynch S.C."/>
            <person name="Garnas J.R."/>
            <person name="Kasson L.R."/>
            <person name="Stajich J.E."/>
        </authorList>
    </citation>
    <scope>NUCLEOTIDE SEQUENCE [LARGE SCALE GENOMIC DNA]</scope>
    <source>
        <strain evidence="3 4">NRRL 64651</strain>
    </source>
</reference>
<feature type="compositionally biased region" description="Low complexity" evidence="1">
    <location>
        <begin position="522"/>
        <end position="547"/>
    </location>
</feature>